<sequence length="36" mass="4459">MNINFILLGQLLKKKDDYLSKQRQFLILYRLVKMHH</sequence>
<organism evidence="1">
    <name type="scientific">viral metagenome</name>
    <dbReference type="NCBI Taxonomy" id="1070528"/>
    <lineage>
        <taxon>unclassified sequences</taxon>
        <taxon>metagenomes</taxon>
        <taxon>organismal metagenomes</taxon>
    </lineage>
</organism>
<accession>A0A6C0BA69</accession>
<dbReference type="AlphaFoldDB" id="A0A6C0BA69"/>
<proteinExistence type="predicted"/>
<evidence type="ECO:0000313" key="1">
    <source>
        <dbReference type="EMBL" id="QHS88398.1"/>
    </source>
</evidence>
<dbReference type="EMBL" id="MN739096">
    <property type="protein sequence ID" value="QHS88398.1"/>
    <property type="molecule type" value="Genomic_DNA"/>
</dbReference>
<name>A0A6C0BA69_9ZZZZ</name>
<protein>
    <submittedName>
        <fullName evidence="1">Uncharacterized protein</fullName>
    </submittedName>
</protein>
<reference evidence="1" key="1">
    <citation type="journal article" date="2020" name="Nature">
        <title>Giant virus diversity and host interactions through global metagenomics.</title>
        <authorList>
            <person name="Schulz F."/>
            <person name="Roux S."/>
            <person name="Paez-Espino D."/>
            <person name="Jungbluth S."/>
            <person name="Walsh D.A."/>
            <person name="Denef V.J."/>
            <person name="McMahon K.D."/>
            <person name="Konstantinidis K.T."/>
            <person name="Eloe-Fadrosh E.A."/>
            <person name="Kyrpides N.C."/>
            <person name="Woyke T."/>
        </authorList>
    </citation>
    <scope>NUCLEOTIDE SEQUENCE</scope>
    <source>
        <strain evidence="1">GVMAG-M-3300010158-55</strain>
    </source>
</reference>